<keyword evidence="2" id="KW-0812">Transmembrane</keyword>
<accession>A0ABR1G5E2</accession>
<reference evidence="3 4" key="1">
    <citation type="submission" date="2024-03" db="EMBL/GenBank/DDBJ databases">
        <title>Aureococcus anophagefferens CCMP1851 and Kratosvirus quantuckense: Draft genome of a second virus-susceptible host strain in the model system.</title>
        <authorList>
            <person name="Chase E."/>
            <person name="Truchon A.R."/>
            <person name="Schepens W."/>
            <person name="Wilhelm S.W."/>
        </authorList>
    </citation>
    <scope>NUCLEOTIDE SEQUENCE [LARGE SCALE GENOMIC DNA]</scope>
    <source>
        <strain evidence="3 4">CCMP1851</strain>
    </source>
</reference>
<feature type="transmembrane region" description="Helical" evidence="2">
    <location>
        <begin position="78"/>
        <end position="95"/>
    </location>
</feature>
<keyword evidence="4" id="KW-1185">Reference proteome</keyword>
<feature type="region of interest" description="Disordered" evidence="1">
    <location>
        <begin position="292"/>
        <end position="347"/>
    </location>
</feature>
<evidence type="ECO:0000313" key="4">
    <source>
        <dbReference type="Proteomes" id="UP001363151"/>
    </source>
</evidence>
<feature type="region of interest" description="Disordered" evidence="1">
    <location>
        <begin position="1"/>
        <end position="22"/>
    </location>
</feature>
<protein>
    <submittedName>
        <fullName evidence="3">Tripeptidyl-peptidase</fullName>
    </submittedName>
</protein>
<feature type="compositionally biased region" description="Basic and acidic residues" evidence="1">
    <location>
        <begin position="12"/>
        <end position="22"/>
    </location>
</feature>
<dbReference type="Proteomes" id="UP001363151">
    <property type="component" value="Unassembled WGS sequence"/>
</dbReference>
<dbReference type="EMBL" id="JBBJCI010000120">
    <property type="protein sequence ID" value="KAK7248158.1"/>
    <property type="molecule type" value="Genomic_DNA"/>
</dbReference>
<feature type="transmembrane region" description="Helical" evidence="2">
    <location>
        <begin position="101"/>
        <end position="122"/>
    </location>
</feature>
<sequence length="347" mass="38894">MVSLVNAGGDGDDLRDPEAPTNHDERALQEGFTLGRVVWFGGKDDWWGDWCFYVDNEHTLISTWRGHALHPFERFDRVCYFLCVVCFSLFMSAYIQHEHPVHESLAVYCFWVAFSSFLLVVYDLLLRMLATCPCVQPGAALHGVCWLCRDCFKDAGKQSLYIASICSLGLLVAGVVLAVTADVDPGMYFATFGLMRVCSYVAEFGPLAYGFYSRREGQREYWLEGAQGGAYPLGFAKPDPLFVRETRTHGVKRHWPGSVDNPMHGGRRNSTDLRRDHAAAAARRERQVEMLKKAREQVRSQDMARGARQPSRSPPPATRAPPPTRSFGPQSDFGAPDDALDSFGARR</sequence>
<comment type="caution">
    <text evidence="3">The sequence shown here is derived from an EMBL/GenBank/DDBJ whole genome shotgun (WGS) entry which is preliminary data.</text>
</comment>
<gene>
    <name evidence="3" type="ORF">SO694_00080161</name>
</gene>
<organism evidence="3 4">
    <name type="scientific">Aureococcus anophagefferens</name>
    <name type="common">Harmful bloom alga</name>
    <dbReference type="NCBI Taxonomy" id="44056"/>
    <lineage>
        <taxon>Eukaryota</taxon>
        <taxon>Sar</taxon>
        <taxon>Stramenopiles</taxon>
        <taxon>Ochrophyta</taxon>
        <taxon>Pelagophyceae</taxon>
        <taxon>Pelagomonadales</taxon>
        <taxon>Pelagomonadaceae</taxon>
        <taxon>Aureococcus</taxon>
    </lineage>
</organism>
<feature type="compositionally biased region" description="Basic and acidic residues" evidence="1">
    <location>
        <begin position="269"/>
        <end position="279"/>
    </location>
</feature>
<name>A0ABR1G5E2_AURAN</name>
<proteinExistence type="predicted"/>
<evidence type="ECO:0000256" key="1">
    <source>
        <dbReference type="SAM" id="MobiDB-lite"/>
    </source>
</evidence>
<feature type="compositionally biased region" description="Pro residues" evidence="1">
    <location>
        <begin position="312"/>
        <end position="324"/>
    </location>
</feature>
<keyword evidence="2" id="KW-0472">Membrane</keyword>
<feature type="transmembrane region" description="Helical" evidence="2">
    <location>
        <begin position="159"/>
        <end position="181"/>
    </location>
</feature>
<feature type="region of interest" description="Disordered" evidence="1">
    <location>
        <begin position="252"/>
        <end position="279"/>
    </location>
</feature>
<keyword evidence="2" id="KW-1133">Transmembrane helix</keyword>
<evidence type="ECO:0000313" key="3">
    <source>
        <dbReference type="EMBL" id="KAK7248158.1"/>
    </source>
</evidence>
<evidence type="ECO:0000256" key="2">
    <source>
        <dbReference type="SAM" id="Phobius"/>
    </source>
</evidence>
<feature type="transmembrane region" description="Helical" evidence="2">
    <location>
        <begin position="187"/>
        <end position="212"/>
    </location>
</feature>